<dbReference type="SUPFAM" id="SSF103473">
    <property type="entry name" value="MFS general substrate transporter"/>
    <property type="match status" value="1"/>
</dbReference>
<sequence length="431" mass="44454">MSTSEVTTRLWRVKRYPTWFASDATKELAASLLNFAVPLIALMVTDSPAQAGTIGAVGVVTALLFTLGGGVLADRHRRPALMLLGASIGVAIAGCFAILDGMSALSFSVLLVLNVFINARDGLFDVAGEAALKQVVPDDAMGRAQAANQGRGAAIQLAGGPLGGALLAVGGWLVALVAAASYGISAVGAWMLGRDEAPKMTEPQPSTTPTVVLRQSALVEAREGFAWLFSRVDLRGALWVAMLANLGFNSAMTTIMYSLQQTGHSPVVIGTISAVLGAVMLVGALVAPLLVPRFRGGAIVIASLVLCTLGTVALPLAHSVLSIMIVIGFAVFLVPALNSALMGYFMVAVPTELLGRANSASRLMSMGAMPLAPLIAGFGLTLVGRTGTLVVCAALTALAVILAVTNRGLRALPVERQWSTHAEKFSSPTAQ</sequence>
<organism evidence="8 9">
    <name type="scientific">Paramicrobacterium chengjingii</name>
    <dbReference type="NCBI Taxonomy" id="2769067"/>
    <lineage>
        <taxon>Bacteria</taxon>
        <taxon>Bacillati</taxon>
        <taxon>Actinomycetota</taxon>
        <taxon>Actinomycetes</taxon>
        <taxon>Micrococcales</taxon>
        <taxon>Microbacteriaceae</taxon>
        <taxon>Paramicrobacterium</taxon>
    </lineage>
</organism>
<dbReference type="Pfam" id="PF07690">
    <property type="entry name" value="MFS_1"/>
    <property type="match status" value="1"/>
</dbReference>
<feature type="transmembrane region" description="Helical" evidence="6">
    <location>
        <begin position="323"/>
        <end position="351"/>
    </location>
</feature>
<feature type="transmembrane region" description="Helical" evidence="6">
    <location>
        <begin position="51"/>
        <end position="73"/>
    </location>
</feature>
<evidence type="ECO:0000256" key="6">
    <source>
        <dbReference type="SAM" id="Phobius"/>
    </source>
</evidence>
<feature type="transmembrane region" description="Helical" evidence="6">
    <location>
        <begin position="388"/>
        <end position="409"/>
    </location>
</feature>
<accession>A0ABX6YLV1</accession>
<dbReference type="RefSeq" id="WP_166989482.1">
    <property type="nucleotide sequence ID" value="NZ_CP061169.1"/>
</dbReference>
<evidence type="ECO:0000256" key="1">
    <source>
        <dbReference type="ARBA" id="ARBA00004651"/>
    </source>
</evidence>
<dbReference type="InterPro" id="IPR020846">
    <property type="entry name" value="MFS_dom"/>
</dbReference>
<keyword evidence="4 6" id="KW-1133">Transmembrane helix</keyword>
<keyword evidence="5 6" id="KW-0472">Membrane</keyword>
<evidence type="ECO:0000313" key="9">
    <source>
        <dbReference type="Proteomes" id="UP000662814"/>
    </source>
</evidence>
<dbReference type="Proteomes" id="UP000662814">
    <property type="component" value="Chromosome"/>
</dbReference>
<keyword evidence="2" id="KW-1003">Cell membrane</keyword>
<feature type="transmembrane region" description="Helical" evidence="6">
    <location>
        <begin position="298"/>
        <end position="317"/>
    </location>
</feature>
<comment type="subcellular location">
    <subcellularLocation>
        <location evidence="1">Cell membrane</location>
        <topology evidence="1">Multi-pass membrane protein</topology>
    </subcellularLocation>
</comment>
<feature type="transmembrane region" description="Helical" evidence="6">
    <location>
        <begin position="265"/>
        <end position="291"/>
    </location>
</feature>
<evidence type="ECO:0000256" key="3">
    <source>
        <dbReference type="ARBA" id="ARBA00022692"/>
    </source>
</evidence>
<evidence type="ECO:0000313" key="8">
    <source>
        <dbReference type="EMBL" id="QPZ39772.1"/>
    </source>
</evidence>
<dbReference type="Gene3D" id="1.20.1250.20">
    <property type="entry name" value="MFS general substrate transporter like domains"/>
    <property type="match status" value="1"/>
</dbReference>
<dbReference type="InterPro" id="IPR036259">
    <property type="entry name" value="MFS_trans_sf"/>
</dbReference>
<proteinExistence type="predicted"/>
<feature type="transmembrane region" description="Helical" evidence="6">
    <location>
        <begin position="237"/>
        <end position="259"/>
    </location>
</feature>
<feature type="transmembrane region" description="Helical" evidence="6">
    <location>
        <begin position="169"/>
        <end position="192"/>
    </location>
</feature>
<dbReference type="InterPro" id="IPR011701">
    <property type="entry name" value="MFS"/>
</dbReference>
<dbReference type="PANTHER" id="PTHR23513">
    <property type="entry name" value="INTEGRAL MEMBRANE EFFLUX PROTEIN-RELATED"/>
    <property type="match status" value="1"/>
</dbReference>
<reference evidence="8 9" key="1">
    <citation type="submission" date="2020-12" db="EMBL/GenBank/DDBJ databases">
        <title>Microbacterium sp. HY060.</title>
        <authorList>
            <person name="Zhou J."/>
        </authorList>
    </citation>
    <scope>NUCLEOTIDE SEQUENCE [LARGE SCALE GENOMIC DNA]</scope>
    <source>
        <strain evidence="8 9">HY60</strain>
    </source>
</reference>
<feature type="transmembrane region" description="Helical" evidence="6">
    <location>
        <begin position="80"/>
        <end position="99"/>
    </location>
</feature>
<keyword evidence="9" id="KW-1185">Reference proteome</keyword>
<dbReference type="PANTHER" id="PTHR23513:SF6">
    <property type="entry name" value="MAJOR FACILITATOR SUPERFAMILY ASSOCIATED DOMAIN-CONTAINING PROTEIN"/>
    <property type="match status" value="1"/>
</dbReference>
<dbReference type="PROSITE" id="PS50850">
    <property type="entry name" value="MFS"/>
    <property type="match status" value="1"/>
</dbReference>
<protein>
    <submittedName>
        <fullName evidence="8">MFS transporter</fullName>
    </submittedName>
</protein>
<keyword evidence="3 6" id="KW-0812">Transmembrane</keyword>
<evidence type="ECO:0000256" key="5">
    <source>
        <dbReference type="ARBA" id="ARBA00023136"/>
    </source>
</evidence>
<evidence type="ECO:0000256" key="2">
    <source>
        <dbReference type="ARBA" id="ARBA00022475"/>
    </source>
</evidence>
<dbReference type="EMBL" id="CP061169">
    <property type="protein sequence ID" value="QPZ39772.1"/>
    <property type="molecule type" value="Genomic_DNA"/>
</dbReference>
<evidence type="ECO:0000256" key="4">
    <source>
        <dbReference type="ARBA" id="ARBA00022989"/>
    </source>
</evidence>
<dbReference type="CDD" id="cd06173">
    <property type="entry name" value="MFS_MefA_like"/>
    <property type="match status" value="1"/>
</dbReference>
<evidence type="ECO:0000259" key="7">
    <source>
        <dbReference type="PROSITE" id="PS50850"/>
    </source>
</evidence>
<feature type="domain" description="Major facilitator superfamily (MFS) profile" evidence="7">
    <location>
        <begin position="1"/>
        <end position="411"/>
    </location>
</feature>
<gene>
    <name evidence="8" type="ORF">HCR76_06975</name>
</gene>
<feature type="transmembrane region" description="Helical" evidence="6">
    <location>
        <begin position="363"/>
        <end position="382"/>
    </location>
</feature>
<name>A0ABX6YLV1_9MICO</name>